<evidence type="ECO:0000313" key="13">
    <source>
        <dbReference type="Proteomes" id="UP000000437"/>
    </source>
</evidence>
<evidence type="ECO:0000256" key="5">
    <source>
        <dbReference type="ARBA" id="ARBA00023136"/>
    </source>
</evidence>
<feature type="transmembrane region" description="Helical" evidence="11">
    <location>
        <begin position="283"/>
        <end position="304"/>
    </location>
</feature>
<dbReference type="RefSeq" id="XP_017211728.1">
    <property type="nucleotide sequence ID" value="XM_017356239.4"/>
</dbReference>
<dbReference type="InterPro" id="IPR000276">
    <property type="entry name" value="GPCR_Rhodpsn"/>
</dbReference>
<evidence type="ECO:0000259" key="12">
    <source>
        <dbReference type="PROSITE" id="PS50262"/>
    </source>
</evidence>
<evidence type="ECO:0000256" key="11">
    <source>
        <dbReference type="SAM" id="Phobius"/>
    </source>
</evidence>
<keyword evidence="4" id="KW-0297">G-protein coupled receptor</keyword>
<accession>A0A8M6Z715</accession>
<evidence type="ECO:0000256" key="6">
    <source>
        <dbReference type="ARBA" id="ARBA00023157"/>
    </source>
</evidence>
<evidence type="ECO:0000256" key="1">
    <source>
        <dbReference type="ARBA" id="ARBA00004141"/>
    </source>
</evidence>
<comment type="similarity">
    <text evidence="10">Belongs to the chemokine-like receptor (CMKLR) family.</text>
</comment>
<dbReference type="PROSITE" id="PS50262">
    <property type="entry name" value="G_PROTEIN_RECEP_F1_2"/>
    <property type="match status" value="1"/>
</dbReference>
<evidence type="ECO:0000256" key="3">
    <source>
        <dbReference type="ARBA" id="ARBA00022989"/>
    </source>
</evidence>
<dbReference type="AlphaFoldDB" id="A0A8M6Z715"/>
<keyword evidence="3 11" id="KW-1133">Transmembrane helix</keyword>
<evidence type="ECO:0000256" key="7">
    <source>
        <dbReference type="ARBA" id="ARBA00023170"/>
    </source>
</evidence>
<dbReference type="Proteomes" id="UP000000437">
    <property type="component" value="Chromosome 5"/>
</dbReference>
<dbReference type="Gene3D" id="1.20.1070.10">
    <property type="entry name" value="Rhodopsin 7-helix transmembrane proteins"/>
    <property type="match status" value="1"/>
</dbReference>
<feature type="transmembrane region" description="Helical" evidence="11">
    <location>
        <begin position="79"/>
        <end position="101"/>
    </location>
</feature>
<dbReference type="Pfam" id="PF00001">
    <property type="entry name" value="7tm_1"/>
    <property type="match status" value="1"/>
</dbReference>
<dbReference type="GeneID" id="795147"/>
<feature type="transmembrane region" description="Helical" evidence="11">
    <location>
        <begin position="44"/>
        <end position="67"/>
    </location>
</feature>
<evidence type="ECO:0000256" key="10">
    <source>
        <dbReference type="ARBA" id="ARBA00025736"/>
    </source>
</evidence>
<proteinExistence type="inferred from homology"/>
<dbReference type="GO" id="GO:0004930">
    <property type="term" value="F:G protein-coupled receptor activity"/>
    <property type="evidence" value="ECO:0000318"/>
    <property type="project" value="GO_Central"/>
</dbReference>
<name>A0A8M6Z715_DANRE</name>
<feature type="domain" description="G-protein coupled receptors family 1 profile" evidence="12">
    <location>
        <begin position="60"/>
        <end position="301"/>
    </location>
</feature>
<gene>
    <name evidence="14" type="primary">LOC795147</name>
</gene>
<feature type="transmembrane region" description="Helical" evidence="11">
    <location>
        <begin position="121"/>
        <end position="143"/>
    </location>
</feature>
<dbReference type="GO" id="GO:0007200">
    <property type="term" value="P:phospholipase C-activating G protein-coupled receptor signaling pathway"/>
    <property type="evidence" value="ECO:0000318"/>
    <property type="project" value="GO_Central"/>
</dbReference>
<dbReference type="OrthoDB" id="8888548at2759"/>
<dbReference type="PANTHER" id="PTHR24225:SF74">
    <property type="entry name" value="CHEMOKINE-LIKE RECEPTOR 1"/>
    <property type="match status" value="1"/>
</dbReference>
<evidence type="ECO:0000313" key="14">
    <source>
        <dbReference type="RefSeq" id="XP_017211728.1"/>
    </source>
</evidence>
<dbReference type="KEGG" id="dre:795147"/>
<evidence type="ECO:0000256" key="2">
    <source>
        <dbReference type="ARBA" id="ARBA00022692"/>
    </source>
</evidence>
<organism evidence="13 14">
    <name type="scientific">Danio rerio</name>
    <name type="common">Zebrafish</name>
    <name type="synonym">Brachydanio rerio</name>
    <dbReference type="NCBI Taxonomy" id="7955"/>
    <lineage>
        <taxon>Eukaryota</taxon>
        <taxon>Metazoa</taxon>
        <taxon>Chordata</taxon>
        <taxon>Craniata</taxon>
        <taxon>Vertebrata</taxon>
        <taxon>Euteleostomi</taxon>
        <taxon>Actinopterygii</taxon>
        <taxon>Neopterygii</taxon>
        <taxon>Teleostei</taxon>
        <taxon>Ostariophysi</taxon>
        <taxon>Cypriniformes</taxon>
        <taxon>Danionidae</taxon>
        <taxon>Danioninae</taxon>
        <taxon>Danio</taxon>
    </lineage>
</organism>
<keyword evidence="6" id="KW-1015">Disulfide bond</keyword>
<evidence type="ECO:0000256" key="9">
    <source>
        <dbReference type="ARBA" id="ARBA00023224"/>
    </source>
</evidence>
<reference evidence="14" key="1">
    <citation type="submission" date="2025-08" db="UniProtKB">
        <authorList>
            <consortium name="RefSeq"/>
        </authorList>
    </citation>
    <scope>IDENTIFICATION</scope>
    <source>
        <strain evidence="14">Tuebingen</strain>
        <tissue evidence="14">Fibroblasts and whole tissue</tissue>
    </source>
</reference>
<protein>
    <submittedName>
        <fullName evidence="14">Chemerin-like receptor 1</fullName>
    </submittedName>
</protein>
<comment type="subcellular location">
    <subcellularLocation>
        <location evidence="1">Membrane</location>
        <topology evidence="1">Multi-pass membrane protein</topology>
    </subcellularLocation>
</comment>
<keyword evidence="9" id="KW-0807">Transducer</keyword>
<keyword evidence="2 11" id="KW-0812">Transmembrane</keyword>
<dbReference type="InterPro" id="IPR000826">
    <property type="entry name" value="Formyl_rcpt-rel"/>
</dbReference>
<feature type="transmembrane region" description="Helical" evidence="11">
    <location>
        <begin position="155"/>
        <end position="176"/>
    </location>
</feature>
<keyword evidence="5 11" id="KW-0472">Membrane</keyword>
<evidence type="ECO:0000256" key="4">
    <source>
        <dbReference type="ARBA" id="ARBA00023040"/>
    </source>
</evidence>
<dbReference type="PRINTS" id="PR00237">
    <property type="entry name" value="GPCRRHODOPSN"/>
</dbReference>
<keyword evidence="13" id="KW-1185">Reference proteome</keyword>
<dbReference type="InterPro" id="IPR017452">
    <property type="entry name" value="GPCR_Rhodpsn_7TM"/>
</dbReference>
<keyword evidence="8" id="KW-0325">Glycoprotein</keyword>
<keyword evidence="7" id="KW-0675">Receptor</keyword>
<dbReference type="GO" id="GO:0005886">
    <property type="term" value="C:plasma membrane"/>
    <property type="evidence" value="ECO:0000318"/>
    <property type="project" value="GO_Central"/>
</dbReference>
<dbReference type="GO" id="GO:0004875">
    <property type="term" value="F:complement receptor activity"/>
    <property type="evidence" value="ECO:0000318"/>
    <property type="project" value="GO_Central"/>
</dbReference>
<feature type="transmembrane region" description="Helical" evidence="11">
    <location>
        <begin position="212"/>
        <end position="231"/>
    </location>
</feature>
<feature type="transmembrane region" description="Helical" evidence="11">
    <location>
        <begin position="243"/>
        <end position="263"/>
    </location>
</feature>
<evidence type="ECO:0000256" key="8">
    <source>
        <dbReference type="ARBA" id="ARBA00023180"/>
    </source>
</evidence>
<dbReference type="SUPFAM" id="SSF81321">
    <property type="entry name" value="Family A G protein-coupled receptor-like"/>
    <property type="match status" value="1"/>
</dbReference>
<dbReference type="PANTHER" id="PTHR24225">
    <property type="entry name" value="CHEMOTACTIC RECEPTOR"/>
    <property type="match status" value="1"/>
</dbReference>
<sequence>MSVNSTESIDYDIIIEKLKTINENQVSLPINITKPKDIRHEVGMAYFIIYCIILIHGITLNFSIIVFGCCKHKSLPKAAIWIMALAATHLASCVSVVFQLLYVYNDFNWNYGDVSCKLSSYFTYGSMFSTASMLSLWSISSIFSNSACFNKSKNCNVILISFAWTIAAILACPSLFSREVREKQCIDDYDLDDNSETADGIKRLQTVVVMRFLTGLLLPALIIFVSCCVASKTRKCKLCKKQAEIIFAIKIIYFVCWAPQIFLTMLQATVSNSLGLDMLNYGLPAVTMLAMCHCFISPLFYVFLGRSLKMEWMIHDPYEDHRRSDGESLPLNN</sequence>
<dbReference type="GO" id="GO:0006954">
    <property type="term" value="P:inflammatory response"/>
    <property type="evidence" value="ECO:0000318"/>
    <property type="project" value="GO_Central"/>
</dbReference>
<dbReference type="GO" id="GO:0007204">
    <property type="term" value="P:positive regulation of cytosolic calcium ion concentration"/>
    <property type="evidence" value="ECO:0000318"/>
    <property type="project" value="GO_Central"/>
</dbReference>
<dbReference type="GO" id="GO:0002430">
    <property type="term" value="P:complement receptor mediated signaling pathway"/>
    <property type="evidence" value="ECO:0000318"/>
    <property type="project" value="GO_Central"/>
</dbReference>